<evidence type="ECO:0000313" key="2">
    <source>
        <dbReference type="Proteomes" id="UP000018808"/>
    </source>
</evidence>
<evidence type="ECO:0000313" key="1">
    <source>
        <dbReference type="EMBL" id="AHB80434.1"/>
    </source>
</evidence>
<name>V5UTP0_9CAUD</name>
<dbReference type="GeneID" id="18504596"/>
<reference evidence="1 2" key="1">
    <citation type="journal article" date="2014" name="Nature">
        <title>Viral tagging reveals discrete populations in Synechococcus viral genome sequence space.</title>
        <authorList>
            <person name="Deng L."/>
            <person name="Ignacio Espinoza J.C."/>
            <person name="Gregory A.C."/>
            <person name="Poulos B.T."/>
            <person name="Weitz J.S."/>
            <person name="Hugenholtz P."/>
            <person name="Sullivan M.B."/>
        </authorList>
    </citation>
    <scope>NUCLEOTIDE SEQUENCE [LARGE SCALE GENOMIC DNA]</scope>
</reference>
<gene>
    <name evidence="1" type="ORF">S-MbCM7_020</name>
</gene>
<sequence length="46" mass="5658">MTKRNMKRTDKKGREETWEWEETPELKEFIKRQSLLKLSVPPTRPQ</sequence>
<dbReference type="RefSeq" id="YP_009008154.1">
    <property type="nucleotide sequence ID" value="NC_023587.1"/>
</dbReference>
<protein>
    <submittedName>
        <fullName evidence="1">Uncharacterized protein</fullName>
    </submittedName>
</protein>
<dbReference type="Proteomes" id="UP000018808">
    <property type="component" value="Segment"/>
</dbReference>
<organism evidence="1 2">
    <name type="scientific">Synechococcus phage ACG-2014h</name>
    <dbReference type="NCBI Taxonomy" id="1340810"/>
    <lineage>
        <taxon>Viruses</taxon>
        <taxon>Duplodnaviria</taxon>
        <taxon>Heunggongvirae</taxon>
        <taxon>Uroviricota</taxon>
        <taxon>Caudoviricetes</taxon>
        <taxon>Pantevenvirales</taxon>
        <taxon>Kyanoviridae</taxon>
        <taxon>Sedonavirus</taxon>
        <taxon>Sedonavirus tusconh</taxon>
    </lineage>
</organism>
<accession>V5UTP0</accession>
<keyword evidence="2" id="KW-1185">Reference proteome</keyword>
<dbReference type="EMBL" id="KF156338">
    <property type="protein sequence ID" value="AHB80434.1"/>
    <property type="molecule type" value="Genomic_DNA"/>
</dbReference>
<proteinExistence type="predicted"/>
<dbReference type="KEGG" id="vg:18504596"/>